<feature type="domain" description="Ig-like" evidence="1">
    <location>
        <begin position="240"/>
        <end position="286"/>
    </location>
</feature>
<gene>
    <name evidence="2" type="ORF">ABEG17_14475</name>
</gene>
<dbReference type="GO" id="GO:0019748">
    <property type="term" value="P:secondary metabolic process"/>
    <property type="evidence" value="ECO:0007669"/>
    <property type="project" value="InterPro"/>
</dbReference>
<dbReference type="Gene3D" id="3.90.1200.10">
    <property type="match status" value="1"/>
</dbReference>
<dbReference type="InterPro" id="IPR011009">
    <property type="entry name" value="Kinase-like_dom_sf"/>
</dbReference>
<reference evidence="2" key="1">
    <citation type="submission" date="2024-05" db="EMBL/GenBank/DDBJ databases">
        <authorList>
            <person name="Kim S."/>
            <person name="Heo J."/>
            <person name="Choi H."/>
            <person name="Choi Y."/>
            <person name="Kwon S.-W."/>
            <person name="Kim Y."/>
        </authorList>
    </citation>
    <scope>NUCLEOTIDE SEQUENCE</scope>
    <source>
        <strain evidence="2">KACC 23699</strain>
    </source>
</reference>
<organism evidence="2">
    <name type="scientific">Pedococcus sp. KACC 23699</name>
    <dbReference type="NCBI Taxonomy" id="3149228"/>
    <lineage>
        <taxon>Bacteria</taxon>
        <taxon>Bacillati</taxon>
        <taxon>Actinomycetota</taxon>
        <taxon>Actinomycetes</taxon>
        <taxon>Micrococcales</taxon>
        <taxon>Intrasporangiaceae</taxon>
        <taxon>Pedococcus</taxon>
    </lineage>
</organism>
<dbReference type="RefSeq" id="WP_406830185.1">
    <property type="nucleotide sequence ID" value="NZ_CP157483.1"/>
</dbReference>
<evidence type="ECO:0000313" key="2">
    <source>
        <dbReference type="EMBL" id="XBO42766.1"/>
    </source>
</evidence>
<dbReference type="PROSITE" id="PS50835">
    <property type="entry name" value="IG_LIKE"/>
    <property type="match status" value="1"/>
</dbReference>
<dbReference type="GO" id="GO:0016773">
    <property type="term" value="F:phosphotransferase activity, alcohol group as acceptor"/>
    <property type="evidence" value="ECO:0007669"/>
    <property type="project" value="InterPro"/>
</dbReference>
<dbReference type="InterPro" id="IPR006748">
    <property type="entry name" value="NH2Glyco/OHUrea_AB-resist_kin"/>
</dbReference>
<proteinExistence type="predicted"/>
<dbReference type="Pfam" id="PF04655">
    <property type="entry name" value="APH_6_hur"/>
    <property type="match status" value="1"/>
</dbReference>
<dbReference type="InterPro" id="IPR007110">
    <property type="entry name" value="Ig-like_dom"/>
</dbReference>
<dbReference type="AlphaFoldDB" id="A0AAU7JQS1"/>
<dbReference type="SUPFAM" id="SSF56112">
    <property type="entry name" value="Protein kinase-like (PK-like)"/>
    <property type="match status" value="1"/>
</dbReference>
<accession>A0AAU7JQS1</accession>
<dbReference type="EMBL" id="CP157483">
    <property type="protein sequence ID" value="XBO42766.1"/>
    <property type="molecule type" value="Genomic_DNA"/>
</dbReference>
<protein>
    <submittedName>
        <fullName evidence="2">Aminoglycoside phosphotransferase family protein</fullName>
    </submittedName>
</protein>
<evidence type="ECO:0000259" key="1">
    <source>
        <dbReference type="PROSITE" id="PS50835"/>
    </source>
</evidence>
<sequence length="319" mass="34465">MTRSHPIRTEDAAALVPQEFTTFVQRFSSEAGAVGGPSGTDWAAGLPRLLAELLDAWDLAVTGPASTGWTAVVLPVERDGVPLALKVGWPHVEARDEALVMRLWEGRGAAHLVSADPHRSALLLEQLDPARSLQDLDVDSACEVTGDLLRQLHVPAPPQLERLSSFVHRHTVSVLAADSVLPRRMVERASGLVQDLLTDPGCDATLLHGDLHNRNVLHTHAGSGRPDWLAIDPHALAGHPGFEIQPLLRNRRDELGTGSAFRYLVRRRVELTCDAAGIDEDVALAWSYVHTAIQAGWAANDGDADEVTFNIALLKALDG</sequence>
<name>A0AAU7JQS1_9MICO</name>